<evidence type="ECO:0000313" key="1">
    <source>
        <dbReference type="EMBL" id="GAX55792.1"/>
    </source>
</evidence>
<dbReference type="Proteomes" id="UP000217446">
    <property type="component" value="Unassembled WGS sequence"/>
</dbReference>
<keyword evidence="2" id="KW-1185">Reference proteome</keyword>
<dbReference type="STRING" id="1963.AQJ27_30600"/>
<name>A0A250VP22_STROL</name>
<sequence>MALRSLAAAALSGRNATGHPREEVPQREVRKLAGSAMNLTGKLIRLILKVDDVTHLDRLEFLIGTSTFTNYFRWTVHTHSAVNATRTPTRTDTSPRPRELLGVVRPGAESF</sequence>
<dbReference type="AlphaFoldDB" id="A0A250VP22"/>
<dbReference type="EMBL" id="BDQI01000021">
    <property type="protein sequence ID" value="GAX55792.1"/>
    <property type="molecule type" value="Genomic_DNA"/>
</dbReference>
<evidence type="ECO:0000313" key="2">
    <source>
        <dbReference type="Proteomes" id="UP000217446"/>
    </source>
</evidence>
<gene>
    <name evidence="1" type="ORF">SO3561_07354</name>
</gene>
<dbReference type="RefSeq" id="WP_159064424.1">
    <property type="nucleotide sequence ID" value="NZ_BDQI01000021.1"/>
</dbReference>
<reference evidence="2" key="1">
    <citation type="submission" date="2017-05" db="EMBL/GenBank/DDBJ databases">
        <title>Streptomyces olivochromogenes NBRC 3561 whole genome shotgun sequence.</title>
        <authorList>
            <person name="Dohra H."/>
            <person name="Kodani S."/>
        </authorList>
    </citation>
    <scope>NUCLEOTIDE SEQUENCE [LARGE SCALE GENOMIC DNA]</scope>
    <source>
        <strain evidence="2">NBRC 3561</strain>
    </source>
</reference>
<comment type="caution">
    <text evidence="1">The sequence shown here is derived from an EMBL/GenBank/DDBJ whole genome shotgun (WGS) entry which is preliminary data.</text>
</comment>
<proteinExistence type="predicted"/>
<organism evidence="1 2">
    <name type="scientific">Streptomyces olivochromogenes</name>
    <dbReference type="NCBI Taxonomy" id="1963"/>
    <lineage>
        <taxon>Bacteria</taxon>
        <taxon>Bacillati</taxon>
        <taxon>Actinomycetota</taxon>
        <taxon>Actinomycetes</taxon>
        <taxon>Kitasatosporales</taxon>
        <taxon>Streptomycetaceae</taxon>
        <taxon>Streptomyces</taxon>
    </lineage>
</organism>
<accession>A0A250VP22</accession>
<protein>
    <submittedName>
        <fullName evidence="1">Uncharacterized protein</fullName>
    </submittedName>
</protein>